<dbReference type="Gene3D" id="2.60.40.10">
    <property type="entry name" value="Immunoglobulins"/>
    <property type="match status" value="1"/>
</dbReference>
<feature type="chain" id="PRO_5029523556" evidence="7">
    <location>
        <begin position="19"/>
        <end position="119"/>
    </location>
</feature>
<evidence type="ECO:0000256" key="5">
    <source>
        <dbReference type="ARBA" id="ARBA00023170"/>
    </source>
</evidence>
<dbReference type="GO" id="GO:0016020">
    <property type="term" value="C:membrane"/>
    <property type="evidence" value="ECO:0007669"/>
    <property type="project" value="UniProtKB-SubCell"/>
</dbReference>
<keyword evidence="6" id="KW-0393">Immunoglobulin domain</keyword>
<dbReference type="PANTHER" id="PTHR19256">
    <property type="entry name" value="T-CELL RECEPTOR GAMMA CHAIN"/>
    <property type="match status" value="1"/>
</dbReference>
<evidence type="ECO:0000256" key="3">
    <source>
        <dbReference type="ARBA" id="ARBA00022989"/>
    </source>
</evidence>
<dbReference type="EMBL" id="VXAR01010985">
    <property type="protein sequence ID" value="NXK81428.1"/>
    <property type="molecule type" value="Genomic_DNA"/>
</dbReference>
<reference evidence="9 10" key="1">
    <citation type="submission" date="2019-09" db="EMBL/GenBank/DDBJ databases">
        <title>Bird 10,000 Genomes (B10K) Project - Family phase.</title>
        <authorList>
            <person name="Zhang G."/>
        </authorList>
    </citation>
    <scope>NUCLEOTIDE SEQUENCE [LARGE SCALE GENOMIC DNA]</scope>
    <source>
        <strain evidence="9">B10K-DU-001-46</strain>
        <tissue evidence="9">Muscle</tissue>
    </source>
</reference>
<feature type="signal peptide" evidence="7">
    <location>
        <begin position="1"/>
        <end position="18"/>
    </location>
</feature>
<keyword evidence="7" id="KW-0732">Signal</keyword>
<evidence type="ECO:0000313" key="9">
    <source>
        <dbReference type="EMBL" id="NXK81428.1"/>
    </source>
</evidence>
<dbReference type="Pfam" id="PF07686">
    <property type="entry name" value="V-set"/>
    <property type="match status" value="1"/>
</dbReference>
<evidence type="ECO:0000313" key="10">
    <source>
        <dbReference type="Proteomes" id="UP000531168"/>
    </source>
</evidence>
<comment type="caution">
    <text evidence="9">The sequence shown here is derived from an EMBL/GenBank/DDBJ whole genome shotgun (WGS) entry which is preliminary data.</text>
</comment>
<dbReference type="InterPro" id="IPR051117">
    <property type="entry name" value="TRG_var/const_region"/>
</dbReference>
<feature type="non-terminal residue" evidence="9">
    <location>
        <position position="1"/>
    </location>
</feature>
<name>A0A7L0MLQ0_9PSIT</name>
<dbReference type="InterPro" id="IPR036179">
    <property type="entry name" value="Ig-like_dom_sf"/>
</dbReference>
<dbReference type="SMART" id="SM00406">
    <property type="entry name" value="IGv"/>
    <property type="match status" value="1"/>
</dbReference>
<keyword evidence="4" id="KW-0472">Membrane</keyword>
<accession>A0A7L0MLQ0</accession>
<evidence type="ECO:0000256" key="7">
    <source>
        <dbReference type="SAM" id="SignalP"/>
    </source>
</evidence>
<evidence type="ECO:0000256" key="6">
    <source>
        <dbReference type="ARBA" id="ARBA00023319"/>
    </source>
</evidence>
<proteinExistence type="predicted"/>
<organism evidence="9 10">
    <name type="scientific">Amazona guildingii</name>
    <dbReference type="NCBI Taxonomy" id="175529"/>
    <lineage>
        <taxon>Eukaryota</taxon>
        <taxon>Metazoa</taxon>
        <taxon>Chordata</taxon>
        <taxon>Craniata</taxon>
        <taxon>Vertebrata</taxon>
        <taxon>Euteleostomi</taxon>
        <taxon>Archelosauria</taxon>
        <taxon>Archosauria</taxon>
        <taxon>Dinosauria</taxon>
        <taxon>Saurischia</taxon>
        <taxon>Theropoda</taxon>
        <taxon>Coelurosauria</taxon>
        <taxon>Aves</taxon>
        <taxon>Neognathae</taxon>
        <taxon>Neoaves</taxon>
        <taxon>Telluraves</taxon>
        <taxon>Australaves</taxon>
        <taxon>Psittaciformes</taxon>
        <taxon>Psittacidae</taxon>
        <taxon>Amazona</taxon>
    </lineage>
</organism>
<gene>
    <name evidence="9" type="primary">Tcrgv1</name>
    <name evidence="9" type="ORF">AMAGUI_R15729</name>
</gene>
<evidence type="ECO:0000256" key="2">
    <source>
        <dbReference type="ARBA" id="ARBA00022692"/>
    </source>
</evidence>
<sequence length="119" mass="13744">MLLLPLLALAAAWSYGQAQVLLRQRRASITREPTETAQIECVFEGMSRAAFQALYVHWYRHLPSRAPELILFIQTGQAYYDNDSYKNKYSSSKKGMNICTFTINDINPNDEGTYYCAYW</sequence>
<keyword evidence="5" id="KW-0675">Receptor</keyword>
<dbReference type="AlphaFoldDB" id="A0A7L0MLQ0"/>
<keyword evidence="10" id="KW-1185">Reference proteome</keyword>
<feature type="non-terminal residue" evidence="9">
    <location>
        <position position="119"/>
    </location>
</feature>
<dbReference type="InterPro" id="IPR007110">
    <property type="entry name" value="Ig-like_dom"/>
</dbReference>
<dbReference type="InterPro" id="IPR013106">
    <property type="entry name" value="Ig_V-set"/>
</dbReference>
<comment type="subcellular location">
    <subcellularLocation>
        <location evidence="1">Membrane</location>
    </subcellularLocation>
</comment>
<dbReference type="PANTHER" id="PTHR19256:SF65">
    <property type="entry name" value="T CELL RECEPTOR GAMMA CONSTANT 1-RELATED"/>
    <property type="match status" value="1"/>
</dbReference>
<evidence type="ECO:0000256" key="1">
    <source>
        <dbReference type="ARBA" id="ARBA00004370"/>
    </source>
</evidence>
<evidence type="ECO:0000259" key="8">
    <source>
        <dbReference type="PROSITE" id="PS50835"/>
    </source>
</evidence>
<feature type="domain" description="Ig-like" evidence="8">
    <location>
        <begin position="5"/>
        <end position="119"/>
    </location>
</feature>
<keyword evidence="3" id="KW-1133">Transmembrane helix</keyword>
<dbReference type="Proteomes" id="UP000531168">
    <property type="component" value="Unassembled WGS sequence"/>
</dbReference>
<evidence type="ECO:0000256" key="4">
    <source>
        <dbReference type="ARBA" id="ARBA00023136"/>
    </source>
</evidence>
<keyword evidence="2" id="KW-0812">Transmembrane</keyword>
<dbReference type="PROSITE" id="PS50835">
    <property type="entry name" value="IG_LIKE"/>
    <property type="match status" value="1"/>
</dbReference>
<protein>
    <submittedName>
        <fullName evidence="9">TVC2 protein</fullName>
    </submittedName>
</protein>
<dbReference type="InterPro" id="IPR013783">
    <property type="entry name" value="Ig-like_fold"/>
</dbReference>
<dbReference type="SUPFAM" id="SSF48726">
    <property type="entry name" value="Immunoglobulin"/>
    <property type="match status" value="1"/>
</dbReference>